<evidence type="ECO:0000313" key="2">
    <source>
        <dbReference type="Proteomes" id="UP000887565"/>
    </source>
</evidence>
<dbReference type="AlphaFoldDB" id="A0A915HYL2"/>
<proteinExistence type="predicted"/>
<name>A0A915HYL2_ROMCU</name>
<dbReference type="InterPro" id="IPR003887">
    <property type="entry name" value="LEM_dom"/>
</dbReference>
<feature type="domain" description="LEM" evidence="1">
    <location>
        <begin position="2"/>
        <end position="46"/>
    </location>
</feature>
<dbReference type="CDD" id="cd12940">
    <property type="entry name" value="LEM_LAP2_LEMD1"/>
    <property type="match status" value="1"/>
</dbReference>
<protein>
    <submittedName>
        <fullName evidence="3">LEM domain-containing protein</fullName>
    </submittedName>
</protein>
<dbReference type="InterPro" id="IPR051656">
    <property type="entry name" value="LEM_domain"/>
</dbReference>
<dbReference type="SUPFAM" id="SSF63451">
    <property type="entry name" value="LEM domain"/>
    <property type="match status" value="1"/>
</dbReference>
<accession>A0A915HYL2</accession>
<organism evidence="2 3">
    <name type="scientific">Romanomermis culicivorax</name>
    <name type="common">Nematode worm</name>
    <dbReference type="NCBI Taxonomy" id="13658"/>
    <lineage>
        <taxon>Eukaryota</taxon>
        <taxon>Metazoa</taxon>
        <taxon>Ecdysozoa</taxon>
        <taxon>Nematoda</taxon>
        <taxon>Enoplea</taxon>
        <taxon>Dorylaimia</taxon>
        <taxon>Mermithida</taxon>
        <taxon>Mermithoidea</taxon>
        <taxon>Mermithidae</taxon>
        <taxon>Romanomermis</taxon>
    </lineage>
</organism>
<dbReference type="Gene3D" id="1.10.720.40">
    <property type="match status" value="1"/>
</dbReference>
<dbReference type="Proteomes" id="UP000887565">
    <property type="component" value="Unplaced"/>
</dbReference>
<reference evidence="3" key="1">
    <citation type="submission" date="2022-11" db="UniProtKB">
        <authorList>
            <consortium name="WormBaseParasite"/>
        </authorList>
    </citation>
    <scope>IDENTIFICATION</scope>
</reference>
<dbReference type="PROSITE" id="PS50954">
    <property type="entry name" value="LEM"/>
    <property type="match status" value="1"/>
</dbReference>
<evidence type="ECO:0000259" key="1">
    <source>
        <dbReference type="PROSITE" id="PS50954"/>
    </source>
</evidence>
<dbReference type="InterPro" id="IPR011015">
    <property type="entry name" value="LEM/LEM-like_dom_sf"/>
</dbReference>
<dbReference type="WBParaSite" id="nRc.2.0.1.t06356-RA">
    <property type="protein sequence ID" value="nRc.2.0.1.t06356-RA"/>
    <property type="gene ID" value="nRc.2.0.1.g06356"/>
</dbReference>
<dbReference type="FunFam" id="1.10.720.40:FF:000001">
    <property type="entry name" value="LEM domain containing 2, isoform CRA_a"/>
    <property type="match status" value="1"/>
</dbReference>
<sequence>MDVDVGSLSNEQLKSMLNKFGVSPGPIVGATRRVYENKTFLTELSHWLLKMIKWLPAALE</sequence>
<dbReference type="PANTHER" id="PTHR12019">
    <property type="entry name" value="LAMINA-ASSOCIATED POLYPEPTIDE THYMOPOIETIN"/>
    <property type="match status" value="1"/>
</dbReference>
<evidence type="ECO:0000313" key="3">
    <source>
        <dbReference type="WBParaSite" id="nRc.2.0.1.t06356-RA"/>
    </source>
</evidence>
<dbReference type="Pfam" id="PF03020">
    <property type="entry name" value="LEM"/>
    <property type="match status" value="1"/>
</dbReference>
<dbReference type="SMART" id="SM00540">
    <property type="entry name" value="LEM"/>
    <property type="match status" value="1"/>
</dbReference>
<keyword evidence="2" id="KW-1185">Reference proteome</keyword>
<dbReference type="PANTHER" id="PTHR12019:SF9">
    <property type="entry name" value="THYMOPOIETIN"/>
    <property type="match status" value="1"/>
</dbReference>